<evidence type="ECO:0000256" key="2">
    <source>
        <dbReference type="ARBA" id="ARBA00022692"/>
    </source>
</evidence>
<keyword evidence="4 5" id="KW-0472">Membrane</keyword>
<dbReference type="SUPFAM" id="SSF144083">
    <property type="entry name" value="Magnesium transport protein CorA, transmembrane region"/>
    <property type="match status" value="1"/>
</dbReference>
<dbReference type="AlphaFoldDB" id="A0A507B2G0"/>
<dbReference type="Gene3D" id="1.20.58.340">
    <property type="entry name" value="Magnesium transport protein CorA, transmembrane region"/>
    <property type="match status" value="1"/>
</dbReference>
<sequence length="436" mass="49805">MGSDSCNQCPGWIEITTWCKGIQQINDVKLLHDRKYDVAILFPRANQIRQCSTCKDVFINTFSMPQAWWSEYCRKANGYFGCEVACTRNDVNPTTRTWCRSLVKKVWEESNHKIEYDWDRFNIFTVWNPSTYQTTILAFDLADARINQMRSLLLGGLQKSEMNDPFWMYPRLLDDVVRLQDESVWSVRHLVRATEKRRTEEKPQGDGPDYVYLHDTARHAIHVLETLELGANTVESILAHHKRVTGLVGKISGTEENLSSGLVVGRLLFYQDMIRNLRSRASSNRARLQNEIQLVFNLVSQQEARTSVEIGRAARSDSAAMRTIAFITLTFLPPTFISAVFSMSFFNYDQATGIWAVSDEFWLFWAVSVPVTIFTAVLWIVWSWLFPVSTSCSSTQGEAEVTNGSRTKLFGLIRMLSIKDRGGSFPSTIQEPGQLA</sequence>
<evidence type="ECO:0000313" key="6">
    <source>
        <dbReference type="EMBL" id="TPX12904.1"/>
    </source>
</evidence>
<evidence type="ECO:0000256" key="1">
    <source>
        <dbReference type="ARBA" id="ARBA00004141"/>
    </source>
</evidence>
<dbReference type="OrthoDB" id="5207033at2759"/>
<accession>A0A507B2G0</accession>
<keyword evidence="3 5" id="KW-1133">Transmembrane helix</keyword>
<dbReference type="EMBL" id="SKBQ01000039">
    <property type="protein sequence ID" value="TPX12904.1"/>
    <property type="molecule type" value="Genomic_DNA"/>
</dbReference>
<evidence type="ECO:0000313" key="7">
    <source>
        <dbReference type="Proteomes" id="UP000319257"/>
    </source>
</evidence>
<evidence type="ECO:0000256" key="4">
    <source>
        <dbReference type="ARBA" id="ARBA00023136"/>
    </source>
</evidence>
<organism evidence="6 7">
    <name type="scientific">Thyridium curvatum</name>
    <dbReference type="NCBI Taxonomy" id="1093900"/>
    <lineage>
        <taxon>Eukaryota</taxon>
        <taxon>Fungi</taxon>
        <taxon>Dikarya</taxon>
        <taxon>Ascomycota</taxon>
        <taxon>Pezizomycotina</taxon>
        <taxon>Sordariomycetes</taxon>
        <taxon>Sordariomycetidae</taxon>
        <taxon>Thyridiales</taxon>
        <taxon>Thyridiaceae</taxon>
        <taxon>Thyridium</taxon>
    </lineage>
</organism>
<feature type="transmembrane region" description="Helical" evidence="5">
    <location>
        <begin position="362"/>
        <end position="386"/>
    </location>
</feature>
<keyword evidence="7" id="KW-1185">Reference proteome</keyword>
<dbReference type="STRING" id="1093900.A0A507B2G0"/>
<comment type="caution">
    <text evidence="6">The sequence shown here is derived from an EMBL/GenBank/DDBJ whole genome shotgun (WGS) entry which is preliminary data.</text>
</comment>
<dbReference type="InParanoid" id="A0A507B2G0"/>
<feature type="transmembrane region" description="Helical" evidence="5">
    <location>
        <begin position="324"/>
        <end position="346"/>
    </location>
</feature>
<protein>
    <submittedName>
        <fullName evidence="6">Uncharacterized protein</fullName>
    </submittedName>
</protein>
<proteinExistence type="predicted"/>
<gene>
    <name evidence="6" type="ORF">E0L32_006784</name>
</gene>
<dbReference type="RefSeq" id="XP_030994615.1">
    <property type="nucleotide sequence ID" value="XM_031141454.1"/>
</dbReference>
<keyword evidence="2 5" id="KW-0812">Transmembrane</keyword>
<evidence type="ECO:0000256" key="3">
    <source>
        <dbReference type="ARBA" id="ARBA00022989"/>
    </source>
</evidence>
<dbReference type="GeneID" id="41974231"/>
<evidence type="ECO:0000256" key="5">
    <source>
        <dbReference type="SAM" id="Phobius"/>
    </source>
</evidence>
<comment type="subcellular location">
    <subcellularLocation>
        <location evidence="1">Membrane</location>
        <topology evidence="1">Multi-pass membrane protein</topology>
    </subcellularLocation>
</comment>
<dbReference type="Proteomes" id="UP000319257">
    <property type="component" value="Unassembled WGS sequence"/>
</dbReference>
<reference evidence="6 7" key="1">
    <citation type="submission" date="2019-06" db="EMBL/GenBank/DDBJ databases">
        <title>Draft genome sequence of the filamentous fungus Phialemoniopsis curvata isolated from diesel fuel.</title>
        <authorList>
            <person name="Varaljay V.A."/>
            <person name="Lyon W.J."/>
            <person name="Crouch A.L."/>
            <person name="Drake C.E."/>
            <person name="Hollomon J.M."/>
            <person name="Nadeau L.J."/>
            <person name="Nunn H.S."/>
            <person name="Stevenson B.S."/>
            <person name="Bojanowski C.L."/>
            <person name="Crookes-Goodson W.J."/>
        </authorList>
    </citation>
    <scope>NUCLEOTIDE SEQUENCE [LARGE SCALE GENOMIC DNA]</scope>
    <source>
        <strain evidence="6 7">D216</strain>
    </source>
</reference>
<name>A0A507B2G0_9PEZI</name>
<dbReference type="GO" id="GO:0016020">
    <property type="term" value="C:membrane"/>
    <property type="evidence" value="ECO:0007669"/>
    <property type="project" value="UniProtKB-SubCell"/>
</dbReference>
<dbReference type="InterPro" id="IPR045863">
    <property type="entry name" value="CorA_TM1_TM2"/>
</dbReference>